<dbReference type="CDD" id="cd00090">
    <property type="entry name" value="HTH_ARSR"/>
    <property type="match status" value="1"/>
</dbReference>
<dbReference type="Gene3D" id="1.10.10.10">
    <property type="entry name" value="Winged helix-like DNA-binding domain superfamily/Winged helix DNA-binding domain"/>
    <property type="match status" value="1"/>
</dbReference>
<dbReference type="PANTHER" id="PTHR42756">
    <property type="entry name" value="TRANSCRIPTIONAL REGULATOR, MARR"/>
    <property type="match status" value="1"/>
</dbReference>
<organism evidence="5 6">
    <name type="scientific">Bacillus shihchuchen</name>
    <dbReference type="NCBI Taxonomy" id="3036942"/>
    <lineage>
        <taxon>Bacteria</taxon>
        <taxon>Bacillati</taxon>
        <taxon>Bacillota</taxon>
        <taxon>Bacilli</taxon>
        <taxon>Bacillales</taxon>
        <taxon>Bacillaceae</taxon>
        <taxon>Bacillus</taxon>
        <taxon>Bacillus cereus group</taxon>
    </lineage>
</organism>
<dbReference type="PANTHER" id="PTHR42756:SF1">
    <property type="entry name" value="TRANSCRIPTIONAL REPRESSOR OF EMRAB OPERON"/>
    <property type="match status" value="1"/>
</dbReference>
<dbReference type="InterPro" id="IPR036388">
    <property type="entry name" value="WH-like_DNA-bd_sf"/>
</dbReference>
<feature type="domain" description="HTH marR-type" evidence="4">
    <location>
        <begin position="1"/>
        <end position="137"/>
    </location>
</feature>
<gene>
    <name evidence="5" type="ORF">P6F46_17425</name>
</gene>
<comment type="caution">
    <text evidence="5">The sequence shown here is derived from an EMBL/GenBank/DDBJ whole genome shotgun (WGS) entry which is preliminary data.</text>
</comment>
<dbReference type="InterPro" id="IPR036390">
    <property type="entry name" value="WH_DNA-bd_sf"/>
</dbReference>
<dbReference type="PRINTS" id="PR00598">
    <property type="entry name" value="HTHMARR"/>
</dbReference>
<evidence type="ECO:0000256" key="3">
    <source>
        <dbReference type="ARBA" id="ARBA00023163"/>
    </source>
</evidence>
<evidence type="ECO:0000256" key="1">
    <source>
        <dbReference type="ARBA" id="ARBA00023015"/>
    </source>
</evidence>
<keyword evidence="1" id="KW-0805">Transcription regulation</keyword>
<dbReference type="SMART" id="SM00347">
    <property type="entry name" value="HTH_MARR"/>
    <property type="match status" value="1"/>
</dbReference>
<keyword evidence="3" id="KW-0804">Transcription</keyword>
<evidence type="ECO:0000256" key="2">
    <source>
        <dbReference type="ARBA" id="ARBA00023125"/>
    </source>
</evidence>
<keyword evidence="2" id="KW-0238">DNA-binding</keyword>
<protein>
    <submittedName>
        <fullName evidence="5">MarR family transcriptional regulator</fullName>
    </submittedName>
</protein>
<dbReference type="EMBL" id="JASWHZ010000001">
    <property type="protein sequence ID" value="MDL2418403.1"/>
    <property type="molecule type" value="Genomic_DNA"/>
</dbReference>
<sequence>MRDNTIGSLIWLRLIRFTNQSNQMSNEFLKRFDLTTAQFDVLLQIRTYQPLTQMELAEKVTVTQGGISRMLTRLEKEGYIVRKQDWKTKTISLTEQGEAALERALPEQLAFQSSFFDDVLNEEEQKMLYELMTKVHKHSEKRITARVIFLRYQLTNQVML</sequence>
<proteinExistence type="predicted"/>
<keyword evidence="6" id="KW-1185">Reference proteome</keyword>
<dbReference type="Pfam" id="PF01047">
    <property type="entry name" value="MarR"/>
    <property type="match status" value="1"/>
</dbReference>
<evidence type="ECO:0000313" key="6">
    <source>
        <dbReference type="Proteomes" id="UP001229716"/>
    </source>
</evidence>
<dbReference type="Proteomes" id="UP001229716">
    <property type="component" value="Unassembled WGS sequence"/>
</dbReference>
<dbReference type="PROSITE" id="PS50995">
    <property type="entry name" value="HTH_MARR_2"/>
    <property type="match status" value="1"/>
</dbReference>
<dbReference type="InterPro" id="IPR011991">
    <property type="entry name" value="ArsR-like_HTH"/>
</dbReference>
<name>A0ABT7KYA9_9BACI</name>
<dbReference type="InterPro" id="IPR000835">
    <property type="entry name" value="HTH_MarR-typ"/>
</dbReference>
<accession>A0ABT7KYA9</accession>
<reference evidence="5 6" key="1">
    <citation type="journal article" date="2023" name="Int. J. Mol. Sci.">
        <title>Pathogenicity and Genomic Characterization of a Novel Genospecies, Bacillus shihchuchen, of the Bacillus cereus Group Isolated from Chinese Softshell Turtle (Pelodiscus sinensis).</title>
        <authorList>
            <person name="Cheng L.W."/>
            <person name="Byadgi O.V."/>
            <person name="Tsai C.E."/>
            <person name="Wang P.C."/>
            <person name="Chen S.C."/>
        </authorList>
    </citation>
    <scope>NUCLEOTIDE SEQUENCE [LARGE SCALE GENOMIC DNA]</scope>
    <source>
        <strain evidence="5 6">QF108-045</strain>
    </source>
</reference>
<evidence type="ECO:0000259" key="4">
    <source>
        <dbReference type="PROSITE" id="PS50995"/>
    </source>
</evidence>
<evidence type="ECO:0000313" key="5">
    <source>
        <dbReference type="EMBL" id="MDL2418403.1"/>
    </source>
</evidence>
<dbReference type="SUPFAM" id="SSF46785">
    <property type="entry name" value="Winged helix' DNA-binding domain"/>
    <property type="match status" value="1"/>
</dbReference>